<evidence type="ECO:0000313" key="5">
    <source>
        <dbReference type="EMBL" id="PCI27780.1"/>
    </source>
</evidence>
<accession>A0A2A4T2C1</accession>
<evidence type="ECO:0000313" key="6">
    <source>
        <dbReference type="Proteomes" id="UP000218113"/>
    </source>
</evidence>
<dbReference type="Pfam" id="PF13103">
    <property type="entry name" value="TonB_2"/>
    <property type="match status" value="1"/>
</dbReference>
<dbReference type="GO" id="GO:0098797">
    <property type="term" value="C:plasma membrane protein complex"/>
    <property type="evidence" value="ECO:0007669"/>
    <property type="project" value="TreeGrafter"/>
</dbReference>
<gene>
    <name evidence="5" type="ORF">COB67_07775</name>
</gene>
<reference evidence="6" key="1">
    <citation type="submission" date="2017-08" db="EMBL/GenBank/DDBJ databases">
        <title>A dynamic microbial community with high functional redundancy inhabits the cold, oxic subseafloor aquifer.</title>
        <authorList>
            <person name="Tully B.J."/>
            <person name="Wheat C.G."/>
            <person name="Glazer B.T."/>
            <person name="Huber J.A."/>
        </authorList>
    </citation>
    <scope>NUCLEOTIDE SEQUENCE [LARGE SCALE GENOMIC DNA]</scope>
</reference>
<evidence type="ECO:0000256" key="3">
    <source>
        <dbReference type="ARBA" id="ARBA00022989"/>
    </source>
</evidence>
<dbReference type="Gene3D" id="3.30.1150.10">
    <property type="match status" value="1"/>
</dbReference>
<keyword evidence="4" id="KW-0472">Membrane</keyword>
<evidence type="ECO:0000256" key="4">
    <source>
        <dbReference type="ARBA" id="ARBA00023136"/>
    </source>
</evidence>
<dbReference type="InterPro" id="IPR051045">
    <property type="entry name" value="TonB-dependent_transducer"/>
</dbReference>
<organism evidence="5 6">
    <name type="scientific">SAR324 cluster bacterium</name>
    <dbReference type="NCBI Taxonomy" id="2024889"/>
    <lineage>
        <taxon>Bacteria</taxon>
        <taxon>Deltaproteobacteria</taxon>
        <taxon>SAR324 cluster</taxon>
    </lineage>
</organism>
<comment type="subcellular location">
    <subcellularLocation>
        <location evidence="1">Membrane</location>
        <topology evidence="1">Single-pass membrane protein</topology>
    </subcellularLocation>
</comment>
<name>A0A2A4T2C1_9DELT</name>
<dbReference type="NCBIfam" id="TIGR01352">
    <property type="entry name" value="tonB_Cterm"/>
    <property type="match status" value="1"/>
</dbReference>
<evidence type="ECO:0000256" key="2">
    <source>
        <dbReference type="ARBA" id="ARBA00022692"/>
    </source>
</evidence>
<keyword evidence="3" id="KW-1133">Transmembrane helix</keyword>
<keyword evidence="2" id="KW-0812">Transmembrane</keyword>
<dbReference type="PANTHER" id="PTHR33446:SF2">
    <property type="entry name" value="PROTEIN TONB"/>
    <property type="match status" value="1"/>
</dbReference>
<dbReference type="EMBL" id="NVSR01000049">
    <property type="protein sequence ID" value="PCI27780.1"/>
    <property type="molecule type" value="Genomic_DNA"/>
</dbReference>
<dbReference type="AlphaFoldDB" id="A0A2A4T2C1"/>
<dbReference type="GO" id="GO:0031992">
    <property type="term" value="F:energy transducer activity"/>
    <property type="evidence" value="ECO:0007669"/>
    <property type="project" value="TreeGrafter"/>
</dbReference>
<evidence type="ECO:0000256" key="1">
    <source>
        <dbReference type="ARBA" id="ARBA00004167"/>
    </source>
</evidence>
<dbReference type="InterPro" id="IPR006260">
    <property type="entry name" value="TonB/TolA_C"/>
</dbReference>
<dbReference type="PANTHER" id="PTHR33446">
    <property type="entry name" value="PROTEIN TONB-RELATED"/>
    <property type="match status" value="1"/>
</dbReference>
<evidence type="ECO:0008006" key="7">
    <source>
        <dbReference type="Google" id="ProtNLM"/>
    </source>
</evidence>
<protein>
    <recommendedName>
        <fullName evidence="7">TonB C-terminal domain-containing protein</fullName>
    </recommendedName>
</protein>
<comment type="caution">
    <text evidence="5">The sequence shown here is derived from an EMBL/GenBank/DDBJ whole genome shotgun (WGS) entry which is preliminary data.</text>
</comment>
<dbReference type="SUPFAM" id="SSF74653">
    <property type="entry name" value="TolA/TonB C-terminal domain"/>
    <property type="match status" value="1"/>
</dbReference>
<sequence>MLENARFFLGSLLLHLVLLALILFQAYQKIPAPYQLETQVVFEQAAPTKAPKQIARDKRVTAKKIKTVKKEKREPIKKLPKKDGFLRSNRLLESPARQEVESASIAGVKTEGKTGGSLKQFAKNWKTKNERSAYRGVLSRLVSANWVLPPVAKKDFQVLIEIFIDPLGNIIQLRVAQSSGLAVLDGAAERAVRVSVPFPKFPASFDPRKKAFRVVFRFTSDKIAD</sequence>
<dbReference type="Proteomes" id="UP000218113">
    <property type="component" value="Unassembled WGS sequence"/>
</dbReference>
<proteinExistence type="predicted"/>